<organism evidence="1 2">
    <name type="scientific">Smittium simulii</name>
    <dbReference type="NCBI Taxonomy" id="133385"/>
    <lineage>
        <taxon>Eukaryota</taxon>
        <taxon>Fungi</taxon>
        <taxon>Fungi incertae sedis</taxon>
        <taxon>Zoopagomycota</taxon>
        <taxon>Kickxellomycotina</taxon>
        <taxon>Harpellomycetes</taxon>
        <taxon>Harpellales</taxon>
        <taxon>Legeriomycetaceae</taxon>
        <taxon>Smittium</taxon>
    </lineage>
</organism>
<comment type="caution">
    <text evidence="1">The sequence shown here is derived from an EMBL/GenBank/DDBJ whole genome shotgun (WGS) entry which is preliminary data.</text>
</comment>
<dbReference type="Proteomes" id="UP000245383">
    <property type="component" value="Unassembled WGS sequence"/>
</dbReference>
<evidence type="ECO:0000313" key="2">
    <source>
        <dbReference type="Proteomes" id="UP000245383"/>
    </source>
</evidence>
<proteinExistence type="predicted"/>
<keyword evidence="2" id="KW-1185">Reference proteome</keyword>
<dbReference type="AlphaFoldDB" id="A0A2T9YQ03"/>
<dbReference type="EMBL" id="MBFR01000092">
    <property type="protein sequence ID" value="PVU94402.1"/>
    <property type="molecule type" value="Genomic_DNA"/>
</dbReference>
<name>A0A2T9YQ03_9FUNG</name>
<sequence>MYSSPFTDPLVFFSKESLYQVINKNVVSPNLPQVPLLKHPQKNIKILVLNLYDPDNIPLRIIKDLTKLGLHFYNNIQFKHLADFTQLHALLAYWHIITLDSKTYLNPEELFYINASSLATLGISSTFAYPDLIVCLLPDSTVYDNISFKKTNILLEATISYINSHRTQNNLNPSKCVIIR</sequence>
<accession>A0A2T9YQ03</accession>
<gene>
    <name evidence="1" type="ORF">BB561_002564</name>
</gene>
<protein>
    <submittedName>
        <fullName evidence="1">Uncharacterized protein</fullName>
    </submittedName>
</protein>
<evidence type="ECO:0000313" key="1">
    <source>
        <dbReference type="EMBL" id="PVU94402.1"/>
    </source>
</evidence>
<reference evidence="1 2" key="1">
    <citation type="journal article" date="2018" name="MBio">
        <title>Comparative Genomics Reveals the Core Gene Toolbox for the Fungus-Insect Symbiosis.</title>
        <authorList>
            <person name="Wang Y."/>
            <person name="Stata M."/>
            <person name="Wang W."/>
            <person name="Stajich J.E."/>
            <person name="White M.M."/>
            <person name="Moncalvo J.M."/>
        </authorList>
    </citation>
    <scope>NUCLEOTIDE SEQUENCE [LARGE SCALE GENOMIC DNA]</scope>
    <source>
        <strain evidence="1 2">SWE-8-4</strain>
    </source>
</reference>